<comment type="caution">
    <text evidence="3">The sequence shown here is derived from an EMBL/GenBank/DDBJ whole genome shotgun (WGS) entry which is preliminary data.</text>
</comment>
<name>X6NCS4_RETFI</name>
<sequence>MDGKKRKKKDETKNIQISHTTKSLCSKRLKCLKQMEKKGTAIAQTQPIEKHQSNFFYLFFFFCAASVFQMFCQKNNWDDPTKKKVTMSKDQGRTRPKNQATTKKKDNYNITKQMGHKLLKVAIVSLSFVCLNNILCTFFESKKRTTKTKHQLSKNLLYFSLEKGGKKKKRK</sequence>
<gene>
    <name evidence="3" type="ORF">RFI_13399</name>
</gene>
<protein>
    <recommendedName>
        <fullName evidence="5">Transmembrane protein</fullName>
    </recommendedName>
</protein>
<keyword evidence="2" id="KW-0812">Transmembrane</keyword>
<proteinExistence type="predicted"/>
<keyword evidence="2" id="KW-1133">Transmembrane helix</keyword>
<keyword evidence="2" id="KW-0472">Membrane</keyword>
<evidence type="ECO:0000256" key="2">
    <source>
        <dbReference type="SAM" id="Phobius"/>
    </source>
</evidence>
<feature type="region of interest" description="Disordered" evidence="1">
    <location>
        <begin position="82"/>
        <end position="104"/>
    </location>
</feature>
<reference evidence="3 4" key="1">
    <citation type="journal article" date="2013" name="Curr. Biol.">
        <title>The Genome of the Foraminiferan Reticulomyxa filosa.</title>
        <authorList>
            <person name="Glockner G."/>
            <person name="Hulsmann N."/>
            <person name="Schleicher M."/>
            <person name="Noegel A.A."/>
            <person name="Eichinger L."/>
            <person name="Gallinger C."/>
            <person name="Pawlowski J."/>
            <person name="Sierra R."/>
            <person name="Euteneuer U."/>
            <person name="Pillet L."/>
            <person name="Moustafa A."/>
            <person name="Platzer M."/>
            <person name="Groth M."/>
            <person name="Szafranski K."/>
            <person name="Schliwa M."/>
        </authorList>
    </citation>
    <scope>NUCLEOTIDE SEQUENCE [LARGE SCALE GENOMIC DNA]</scope>
</reference>
<evidence type="ECO:0008006" key="5">
    <source>
        <dbReference type="Google" id="ProtNLM"/>
    </source>
</evidence>
<evidence type="ECO:0000313" key="4">
    <source>
        <dbReference type="Proteomes" id="UP000023152"/>
    </source>
</evidence>
<feature type="transmembrane region" description="Helical" evidence="2">
    <location>
        <begin position="118"/>
        <end position="139"/>
    </location>
</feature>
<evidence type="ECO:0000313" key="3">
    <source>
        <dbReference type="EMBL" id="ETO23776.1"/>
    </source>
</evidence>
<organism evidence="3 4">
    <name type="scientific">Reticulomyxa filosa</name>
    <dbReference type="NCBI Taxonomy" id="46433"/>
    <lineage>
        <taxon>Eukaryota</taxon>
        <taxon>Sar</taxon>
        <taxon>Rhizaria</taxon>
        <taxon>Retaria</taxon>
        <taxon>Foraminifera</taxon>
        <taxon>Monothalamids</taxon>
        <taxon>Reticulomyxidae</taxon>
        <taxon>Reticulomyxa</taxon>
    </lineage>
</organism>
<dbReference type="Proteomes" id="UP000023152">
    <property type="component" value="Unassembled WGS sequence"/>
</dbReference>
<keyword evidence="4" id="KW-1185">Reference proteome</keyword>
<feature type="transmembrane region" description="Helical" evidence="2">
    <location>
        <begin position="54"/>
        <end position="71"/>
    </location>
</feature>
<dbReference type="EMBL" id="ASPP01009715">
    <property type="protein sequence ID" value="ETO23776.1"/>
    <property type="molecule type" value="Genomic_DNA"/>
</dbReference>
<evidence type="ECO:0000256" key="1">
    <source>
        <dbReference type="SAM" id="MobiDB-lite"/>
    </source>
</evidence>
<accession>X6NCS4</accession>
<dbReference type="AlphaFoldDB" id="X6NCS4"/>